<name>A0A9Y2B777_9SPHN</name>
<feature type="transmembrane region" description="Helical" evidence="2">
    <location>
        <begin position="12"/>
        <end position="31"/>
    </location>
</feature>
<dbReference type="KEGG" id="arue:QQX03_10040"/>
<accession>A0A9Y2B777</accession>
<keyword evidence="2" id="KW-0472">Membrane</keyword>
<dbReference type="Proteomes" id="UP001231445">
    <property type="component" value="Chromosome"/>
</dbReference>
<feature type="coiled-coil region" evidence="1">
    <location>
        <begin position="31"/>
        <end position="58"/>
    </location>
</feature>
<dbReference type="EMBL" id="CP127221">
    <property type="protein sequence ID" value="WIW95281.1"/>
    <property type="molecule type" value="Genomic_DNA"/>
</dbReference>
<gene>
    <name evidence="3" type="ORF">QQX03_10040</name>
</gene>
<sequence>MTLAGSRLRQVGWAVVLAAVVGLFVALSFQVHSVKSEVLLAERELIRLERETMMLETEFQARANQRQLSNWNAVEFGLQAARPDQYIENERQLAAYGGDRAPTAPSPIRVAVAQIPLEGSGATQPRAMVSPVSGKPVTLAAVNTPDAATTFAEALGEFVAEASPIRPAQARTFLSAEAAE</sequence>
<keyword evidence="4" id="KW-1185">Reference proteome</keyword>
<organism evidence="3 4">
    <name type="scientific">Altererythrobacter rubellus</name>
    <dbReference type="NCBI Taxonomy" id="2173831"/>
    <lineage>
        <taxon>Bacteria</taxon>
        <taxon>Pseudomonadati</taxon>
        <taxon>Pseudomonadota</taxon>
        <taxon>Alphaproteobacteria</taxon>
        <taxon>Sphingomonadales</taxon>
        <taxon>Erythrobacteraceae</taxon>
        <taxon>Altererythrobacter</taxon>
    </lineage>
</organism>
<evidence type="ECO:0000256" key="2">
    <source>
        <dbReference type="SAM" id="Phobius"/>
    </source>
</evidence>
<keyword evidence="2" id="KW-1133">Transmembrane helix</keyword>
<evidence type="ECO:0000313" key="3">
    <source>
        <dbReference type="EMBL" id="WIW95281.1"/>
    </source>
</evidence>
<keyword evidence="1" id="KW-0175">Coiled coil</keyword>
<keyword evidence="2" id="KW-0812">Transmembrane</keyword>
<evidence type="ECO:0000313" key="4">
    <source>
        <dbReference type="Proteomes" id="UP001231445"/>
    </source>
</evidence>
<evidence type="ECO:0000256" key="1">
    <source>
        <dbReference type="SAM" id="Coils"/>
    </source>
</evidence>
<dbReference type="AlphaFoldDB" id="A0A9Y2B777"/>
<dbReference type="RefSeq" id="WP_285975596.1">
    <property type="nucleotide sequence ID" value="NZ_CP127221.1"/>
</dbReference>
<protein>
    <submittedName>
        <fullName evidence="3">Uncharacterized protein</fullName>
    </submittedName>
</protein>
<reference evidence="3 4" key="1">
    <citation type="submission" date="2023-06" db="EMBL/GenBank/DDBJ databases">
        <title>Altererythrobacter rubellus NBRC 112769 genome.</title>
        <authorList>
            <person name="Zhang K."/>
        </authorList>
    </citation>
    <scope>NUCLEOTIDE SEQUENCE [LARGE SCALE GENOMIC DNA]</scope>
    <source>
        <strain evidence="3 4">NBRC 112769</strain>
    </source>
</reference>
<proteinExistence type="predicted"/>